<dbReference type="Proteomes" id="UP000748308">
    <property type="component" value="Unassembled WGS sequence"/>
</dbReference>
<evidence type="ECO:0000313" key="1">
    <source>
        <dbReference type="EMBL" id="MBM3316834.1"/>
    </source>
</evidence>
<organism evidence="1 2">
    <name type="scientific">Eiseniibacteriota bacterium</name>
    <dbReference type="NCBI Taxonomy" id="2212470"/>
    <lineage>
        <taxon>Bacteria</taxon>
        <taxon>Candidatus Eiseniibacteriota</taxon>
    </lineage>
</organism>
<accession>A0A937X993</accession>
<name>A0A937X993_UNCEI</name>
<sequence length="236" mass="26164">MIRRRAAGWTLLGPERHAGSLARLALADDIAPLCRLVIRDDPRSFVGVLRIAGEDFVAKSPRHKDRRRWIRLTTLFRPGLAFRIASFLEEAWSAGLPVPEPLGALERRRCGGVVESWLFHRYLPGRPCTASDLQPAAAVLRRLHALGWAHGDAHIANFLADGERVWILDAEPRRRIPGGILEAHDLIRLRNSVGGGTGAEAIDILGGRRGLAYRIAGAYDRGVHAARAVKRRLRSR</sequence>
<comment type="caution">
    <text evidence="1">The sequence shown here is derived from an EMBL/GenBank/DDBJ whole genome shotgun (WGS) entry which is preliminary data.</text>
</comment>
<proteinExistence type="predicted"/>
<protein>
    <submittedName>
        <fullName evidence="1">Uncharacterized protein</fullName>
    </submittedName>
</protein>
<evidence type="ECO:0000313" key="2">
    <source>
        <dbReference type="Proteomes" id="UP000748308"/>
    </source>
</evidence>
<reference evidence="1" key="1">
    <citation type="submission" date="2019-03" db="EMBL/GenBank/DDBJ databases">
        <title>Lake Tanganyika Metagenome-Assembled Genomes (MAGs).</title>
        <authorList>
            <person name="Tran P."/>
        </authorList>
    </citation>
    <scope>NUCLEOTIDE SEQUENCE</scope>
    <source>
        <strain evidence="1">M_DeepCast_400m_m2_100</strain>
    </source>
</reference>
<dbReference type="EMBL" id="VGIY01000046">
    <property type="protein sequence ID" value="MBM3316834.1"/>
    <property type="molecule type" value="Genomic_DNA"/>
</dbReference>
<gene>
    <name evidence="1" type="ORF">FJY75_03180</name>
</gene>
<dbReference type="SUPFAM" id="SSF56112">
    <property type="entry name" value="Protein kinase-like (PK-like)"/>
    <property type="match status" value="1"/>
</dbReference>
<dbReference type="Pfam" id="PF06293">
    <property type="entry name" value="Kdo"/>
    <property type="match status" value="1"/>
</dbReference>
<dbReference type="InterPro" id="IPR011009">
    <property type="entry name" value="Kinase-like_dom_sf"/>
</dbReference>
<dbReference type="AlphaFoldDB" id="A0A937X993"/>